<feature type="compositionally biased region" description="Basic residues" evidence="1">
    <location>
        <begin position="248"/>
        <end position="258"/>
    </location>
</feature>
<organism evidence="2 3">
    <name type="scientific">Escallonia herrerae</name>
    <dbReference type="NCBI Taxonomy" id="1293975"/>
    <lineage>
        <taxon>Eukaryota</taxon>
        <taxon>Viridiplantae</taxon>
        <taxon>Streptophyta</taxon>
        <taxon>Embryophyta</taxon>
        <taxon>Tracheophyta</taxon>
        <taxon>Spermatophyta</taxon>
        <taxon>Magnoliopsida</taxon>
        <taxon>eudicotyledons</taxon>
        <taxon>Gunneridae</taxon>
        <taxon>Pentapetalae</taxon>
        <taxon>asterids</taxon>
        <taxon>campanulids</taxon>
        <taxon>Escalloniales</taxon>
        <taxon>Escalloniaceae</taxon>
        <taxon>Escallonia</taxon>
    </lineage>
</organism>
<feature type="compositionally biased region" description="Polar residues" evidence="1">
    <location>
        <begin position="74"/>
        <end position="88"/>
    </location>
</feature>
<feature type="compositionally biased region" description="Polar residues" evidence="1">
    <location>
        <begin position="1"/>
        <end position="22"/>
    </location>
</feature>
<feature type="region of interest" description="Disordered" evidence="1">
    <location>
        <begin position="240"/>
        <end position="259"/>
    </location>
</feature>
<dbReference type="GO" id="GO:0141166">
    <property type="term" value="P:chromosomal 5-methylcytosine DNA demethylation pathway"/>
    <property type="evidence" value="ECO:0007669"/>
    <property type="project" value="InterPro"/>
</dbReference>
<dbReference type="InterPro" id="IPR011257">
    <property type="entry name" value="DNA_glycosylase"/>
</dbReference>
<reference evidence="2" key="1">
    <citation type="submission" date="2022-12" db="EMBL/GenBank/DDBJ databases">
        <title>Draft genome assemblies for two species of Escallonia (Escalloniales).</title>
        <authorList>
            <person name="Chanderbali A."/>
            <person name="Dervinis C."/>
            <person name="Anghel I."/>
            <person name="Soltis D."/>
            <person name="Soltis P."/>
            <person name="Zapata F."/>
        </authorList>
    </citation>
    <scope>NUCLEOTIDE SEQUENCE</scope>
    <source>
        <strain evidence="2">UCBG64.0493</strain>
        <tissue evidence="2">Leaf</tissue>
    </source>
</reference>
<dbReference type="PANTHER" id="PTHR46213:SF29">
    <property type="entry name" value="PROTEIN ROS1-LIKE"/>
    <property type="match status" value="1"/>
</dbReference>
<dbReference type="GO" id="GO:0006281">
    <property type="term" value="P:DNA repair"/>
    <property type="evidence" value="ECO:0007669"/>
    <property type="project" value="InterPro"/>
</dbReference>
<comment type="caution">
    <text evidence="2">The sequence shown here is derived from an EMBL/GenBank/DDBJ whole genome shotgun (WGS) entry which is preliminary data.</text>
</comment>
<feature type="non-terminal residue" evidence="2">
    <location>
        <position position="1302"/>
    </location>
</feature>
<feature type="region of interest" description="Disordered" evidence="1">
    <location>
        <begin position="269"/>
        <end position="290"/>
    </location>
</feature>
<feature type="compositionally biased region" description="Basic residues" evidence="1">
    <location>
        <begin position="53"/>
        <end position="66"/>
    </location>
</feature>
<dbReference type="PANTHER" id="PTHR46213">
    <property type="entry name" value="TRANSCRIPTIONAL ACTIVATOR DEMETER"/>
    <property type="match status" value="1"/>
</dbReference>
<proteinExistence type="predicted"/>
<feature type="region of interest" description="Disordered" evidence="1">
    <location>
        <begin position="1"/>
        <end position="100"/>
    </location>
</feature>
<evidence type="ECO:0000313" key="3">
    <source>
        <dbReference type="Proteomes" id="UP001188597"/>
    </source>
</evidence>
<dbReference type="EMBL" id="JAVXUP010000515">
    <property type="protein sequence ID" value="KAK3026106.1"/>
    <property type="molecule type" value="Genomic_DNA"/>
</dbReference>
<feature type="region of interest" description="Disordered" evidence="1">
    <location>
        <begin position="792"/>
        <end position="811"/>
    </location>
</feature>
<dbReference type="SUPFAM" id="SSF48150">
    <property type="entry name" value="DNA-glycosylase"/>
    <property type="match status" value="1"/>
</dbReference>
<protein>
    <submittedName>
        <fullName evidence="2">Uncharacterized protein</fullName>
    </submittedName>
</protein>
<name>A0AA88WE51_9ASTE</name>
<sequence length="1302" mass="146489">TISRNLLGNESDNLHIDQSSPGSVGPASTPVSTVPEARDIKKRRNSGVELNKRPRQRPKVKKHRPKVIVEGKSSKISKPSTLQPQTPKISHPKPGKSKRSLKASAMLSKVVEGQAFYSSLIHAAKSCARALNFDFEKRQEVENDFGETVNCKILEAVCKDANSTINDVDKQEMEQNPEYIGKSSQQDLHFNLGAQAPEEKNFRRFLYRYQRRRKSLEKSSSPLQVDQTIFQCSMDSRRLGPNFPSASKKTRKKRRKAITSHTFRDCSELGPNFPRAFKKTRKKRQKASMSSTSWRIIAKEDCHRDVMKVAKKSPMRKVTVSKFTSRMTPQNGLKGVNNVPMQKRLLRMISPAEEHTRAAIEDPESLRSSCAQCTDSDFIAGSDDPFVRQLIALVVQKLECLHISDECCQLVIRDQDTNAALVPYTKKKRQSLPKVDLDPETRRAWKQLTENDGSEVVEEVDREKEKWWEEQREVFRGRVDSFNALMHLIQGVAAKSEPSVEADAEGDLHATVIACELKYYDTIFFGLAIQDKILLIVISLCDRRFSPWKGSVVDSVVGVFLTQNVSDHLSSSAFMSLAAKFPLKSTSNHEECDNESEIADSPESIGSNTCEYGKACDKKGKQSFAYGTEQAMREQFSEFQDGCPATGTRQEISDQAEESTEISAAFLNQNFESVQYGVSPSCSSQSELIAGESLLSNNGTEDGKHRSVLESLPNLNCEIESVCQCQVSPGCSSQSETIAGESLLSSNGTEDGKHRSVQESLPDLNCETESIQEYDTPRAQEAIAVEPENLHSSNNYRGVNKESEATTKKGRRKFRKIEENTVDWDELRRTYAPAARNTAHRTMDSVDWEGVRCATLEEVAETIKKRGMNNLLAEHIKKFLQKKQSMSIAYLLGIDRLGLESVECVRLLTLHHHAFPVDTNVGRVAVRLGWVPLQPLPEGVQIPLLKQYPLLDTIQQYLWTRLCTLDQKTLYELHYQMITFGKVFCTKRDPNCNPCPMRGECRHFASAFARPKEEDASKSPVPSAQSSDVVVTPLTLAHSDLKVSDSAYQTRNGEPQNISLLEHNVPDSGYQTQNCEPIIEVPPSPEPENTEDLLRDIEDFNLESDDDVPTIKLNSQEFIETLQDYINYDLVHGNNTSNAPVPLSWEAASIPAPKLINVGRLRTVHQVYELPDSHPLVAGLNKREKDDPCPYLFAMWTPGKKSTYDGSFSECPKRVVIMLSASPVSTDHRNTARRSAHGHSPPDSHELKTIVEEICVQDLRYLVEREQEDGFHLMELTSRLTRYLLMMNPAGQWRKLGIAFRK</sequence>
<accession>A0AA88WE51</accession>
<keyword evidence="3" id="KW-1185">Reference proteome</keyword>
<evidence type="ECO:0000313" key="2">
    <source>
        <dbReference type="EMBL" id="KAK3026106.1"/>
    </source>
</evidence>
<dbReference type="InterPro" id="IPR023170">
    <property type="entry name" value="HhH_base_excis_C"/>
</dbReference>
<dbReference type="GO" id="GO:0019104">
    <property type="term" value="F:DNA N-glycosylase activity"/>
    <property type="evidence" value="ECO:0007669"/>
    <property type="project" value="InterPro"/>
</dbReference>
<evidence type="ECO:0000256" key="1">
    <source>
        <dbReference type="SAM" id="MobiDB-lite"/>
    </source>
</evidence>
<dbReference type="Gene3D" id="1.10.1670.10">
    <property type="entry name" value="Helix-hairpin-Helix base-excision DNA repair enzymes (C-terminal)"/>
    <property type="match status" value="1"/>
</dbReference>
<dbReference type="GO" id="GO:0035514">
    <property type="term" value="F:DNA demethylase activity"/>
    <property type="evidence" value="ECO:0007669"/>
    <property type="project" value="InterPro"/>
</dbReference>
<dbReference type="InterPro" id="IPR044811">
    <property type="entry name" value="DME/ROS1"/>
</dbReference>
<feature type="compositionally biased region" description="Basic residues" evidence="1">
    <location>
        <begin position="90"/>
        <end position="100"/>
    </location>
</feature>
<dbReference type="Proteomes" id="UP001188597">
    <property type="component" value="Unassembled WGS sequence"/>
</dbReference>
<gene>
    <name evidence="2" type="ORF">RJ639_040778</name>
</gene>
<feature type="compositionally biased region" description="Basic residues" evidence="1">
    <location>
        <begin position="276"/>
        <end position="286"/>
    </location>
</feature>
<feature type="non-terminal residue" evidence="2">
    <location>
        <position position="1"/>
    </location>
</feature>